<evidence type="ECO:0000256" key="1">
    <source>
        <dbReference type="SAM" id="MobiDB-lite"/>
    </source>
</evidence>
<keyword evidence="3" id="KW-1185">Reference proteome</keyword>
<feature type="compositionally biased region" description="Acidic residues" evidence="1">
    <location>
        <begin position="172"/>
        <end position="193"/>
    </location>
</feature>
<dbReference type="AlphaFoldDB" id="A0A553NPQ2"/>
<name>A0A553NPQ2_TIGCA</name>
<dbReference type="InterPro" id="IPR001611">
    <property type="entry name" value="Leu-rich_rpt"/>
</dbReference>
<evidence type="ECO:0000313" key="3">
    <source>
        <dbReference type="Proteomes" id="UP000318571"/>
    </source>
</evidence>
<dbReference type="Proteomes" id="UP000318571">
    <property type="component" value="Chromosome 4"/>
</dbReference>
<dbReference type="Gene3D" id="3.80.10.10">
    <property type="entry name" value="Ribonuclease Inhibitor"/>
    <property type="match status" value="2"/>
</dbReference>
<reference evidence="2 3" key="1">
    <citation type="journal article" date="2018" name="Nat. Ecol. Evol.">
        <title>Genomic signatures of mitonuclear coevolution across populations of Tigriopus californicus.</title>
        <authorList>
            <person name="Barreto F.S."/>
            <person name="Watson E.T."/>
            <person name="Lima T.G."/>
            <person name="Willett C.S."/>
            <person name="Edmands S."/>
            <person name="Li W."/>
            <person name="Burton R.S."/>
        </authorList>
    </citation>
    <scope>NUCLEOTIDE SEQUENCE [LARGE SCALE GENOMIC DNA]</scope>
    <source>
        <strain evidence="2 3">San Diego</strain>
    </source>
</reference>
<dbReference type="Pfam" id="PF13516">
    <property type="entry name" value="LRR_6"/>
    <property type="match status" value="1"/>
</dbReference>
<dbReference type="EMBL" id="VCGU01000011">
    <property type="protein sequence ID" value="TRY67387.1"/>
    <property type="molecule type" value="Genomic_DNA"/>
</dbReference>
<protein>
    <submittedName>
        <fullName evidence="2">Uncharacterized protein</fullName>
    </submittedName>
</protein>
<evidence type="ECO:0000313" key="2">
    <source>
        <dbReference type="EMBL" id="TRY67387.1"/>
    </source>
</evidence>
<dbReference type="PANTHER" id="PTHR24114:SF2">
    <property type="entry name" value="F-BOX DOMAIN-CONTAINING PROTEIN-RELATED"/>
    <property type="match status" value="1"/>
</dbReference>
<gene>
    <name evidence="2" type="ORF">TCAL_06440</name>
</gene>
<feature type="region of interest" description="Disordered" evidence="1">
    <location>
        <begin position="164"/>
        <end position="220"/>
    </location>
</feature>
<proteinExistence type="predicted"/>
<comment type="caution">
    <text evidence="2">The sequence shown here is derived from an EMBL/GenBank/DDBJ whole genome shotgun (WGS) entry which is preliminary data.</text>
</comment>
<dbReference type="STRING" id="6832.A0A553NPQ2"/>
<organism evidence="2 3">
    <name type="scientific">Tigriopus californicus</name>
    <name type="common">Marine copepod</name>
    <dbReference type="NCBI Taxonomy" id="6832"/>
    <lineage>
        <taxon>Eukaryota</taxon>
        <taxon>Metazoa</taxon>
        <taxon>Ecdysozoa</taxon>
        <taxon>Arthropoda</taxon>
        <taxon>Crustacea</taxon>
        <taxon>Multicrustacea</taxon>
        <taxon>Hexanauplia</taxon>
        <taxon>Copepoda</taxon>
        <taxon>Harpacticoida</taxon>
        <taxon>Harpacticidae</taxon>
        <taxon>Tigriopus</taxon>
    </lineage>
</organism>
<dbReference type="InterPro" id="IPR052394">
    <property type="entry name" value="LRR-containing"/>
</dbReference>
<sequence length="524" mass="59093">MNLLHNIPVEYYYAYFHENENQQALSLPCGNTICAEDPHWDSNPVPRLSELSVFTLARFFTRKPKVVKFLKGSDRALYLDLLSTDEPLTVTAEHIDDEAYWKKCCKEKLRHLYLERHLEGLLESFRPLEMDLYDIKELLPTLEPFIKKLNVTKLLPPIVLMTQGRDSHLPSDDDDLDDDDNLSGEGEEGESDGELQTGNQGLKAKSEISTPRGSSGLSHISADDSIRYGIHTGPEINMKVPGNHLDFGQILPSLGELEEFSVTYQLRNCGTDFRWNIYGMTSRDGDYLAVGLKSSKMLRKFSIWKSNLDDDKFYDIYDGLKNLTRLEVLEFSNNFLSDESATSLVRILNCNQIVHLDLTNNAFTSGGAEILAKFLLSAESKCKLKRLLFSLNNLRSEGCMHLCEALVKNRTLCHLDISSNRLDSKCAKHIAKMLRANQTLRVLNLSNNNLGPEGGTEISRGMALNSTLQVLDLRLTFCGKDVDLATQAKLLSNKSKPSGWSIRDELREKLVTSRARAGDIVPRQ</sequence>
<dbReference type="SMART" id="SM00368">
    <property type="entry name" value="LRR_RI"/>
    <property type="match status" value="5"/>
</dbReference>
<feature type="compositionally biased region" description="Polar residues" evidence="1">
    <location>
        <begin position="207"/>
        <end position="218"/>
    </location>
</feature>
<dbReference type="SUPFAM" id="SSF52047">
    <property type="entry name" value="RNI-like"/>
    <property type="match status" value="1"/>
</dbReference>
<dbReference type="InterPro" id="IPR032675">
    <property type="entry name" value="LRR_dom_sf"/>
</dbReference>
<accession>A0A553NPQ2</accession>
<dbReference type="PANTHER" id="PTHR24114">
    <property type="entry name" value="LEUCINE RICH REPEAT FAMILY PROTEIN"/>
    <property type="match status" value="1"/>
</dbReference>